<proteinExistence type="predicted"/>
<dbReference type="Proteomes" id="UP001202281">
    <property type="component" value="Unassembled WGS sequence"/>
</dbReference>
<accession>A0ABT0BMT2</accession>
<evidence type="ECO:0000256" key="1">
    <source>
        <dbReference type="SAM" id="MobiDB-lite"/>
    </source>
</evidence>
<protein>
    <submittedName>
        <fullName evidence="2">Uncharacterized protein</fullName>
    </submittedName>
</protein>
<sequence>MSRAVAPIRPPSGSVRDWPCENHPMDTSDLTLEWVGEDGQRTVLRYKMGCKTADGAMIERLLDQQIQRLGVAGWIGG</sequence>
<feature type="region of interest" description="Disordered" evidence="1">
    <location>
        <begin position="1"/>
        <end position="22"/>
    </location>
</feature>
<evidence type="ECO:0000313" key="2">
    <source>
        <dbReference type="EMBL" id="MCJ2186362.1"/>
    </source>
</evidence>
<keyword evidence="3" id="KW-1185">Reference proteome</keyword>
<comment type="caution">
    <text evidence="2">The sequence shown here is derived from an EMBL/GenBank/DDBJ whole genome shotgun (WGS) entry which is preliminary data.</text>
</comment>
<reference evidence="2 3" key="1">
    <citation type="submission" date="2022-04" db="EMBL/GenBank/DDBJ databases">
        <title>Identification of a novel bacterium isolated from mangrove sediments.</title>
        <authorList>
            <person name="Pan X."/>
        </authorList>
    </citation>
    <scope>NUCLEOTIDE SEQUENCE [LARGE SCALE GENOMIC DNA]</scope>
    <source>
        <strain evidence="2 3">B2638</strain>
    </source>
</reference>
<evidence type="ECO:0000313" key="3">
    <source>
        <dbReference type="Proteomes" id="UP001202281"/>
    </source>
</evidence>
<gene>
    <name evidence="2" type="ORF">MTR66_05960</name>
</gene>
<organism evidence="2 3">
    <name type="scientific">Novosphingobium beihaiensis</name>
    <dbReference type="NCBI Taxonomy" id="2930389"/>
    <lineage>
        <taxon>Bacteria</taxon>
        <taxon>Pseudomonadati</taxon>
        <taxon>Pseudomonadota</taxon>
        <taxon>Alphaproteobacteria</taxon>
        <taxon>Sphingomonadales</taxon>
        <taxon>Sphingomonadaceae</taxon>
        <taxon>Novosphingobium</taxon>
    </lineage>
</organism>
<dbReference type="EMBL" id="JALHLG010000005">
    <property type="protein sequence ID" value="MCJ2186362.1"/>
    <property type="molecule type" value="Genomic_DNA"/>
</dbReference>
<name>A0ABT0BMT2_9SPHN</name>